<evidence type="ECO:0000313" key="3">
    <source>
        <dbReference type="Proteomes" id="UP001205906"/>
    </source>
</evidence>
<proteinExistence type="predicted"/>
<keyword evidence="3" id="KW-1185">Reference proteome</keyword>
<evidence type="ECO:0000256" key="1">
    <source>
        <dbReference type="SAM" id="SignalP"/>
    </source>
</evidence>
<evidence type="ECO:0008006" key="4">
    <source>
        <dbReference type="Google" id="ProtNLM"/>
    </source>
</evidence>
<dbReference type="Proteomes" id="UP001205906">
    <property type="component" value="Unassembled WGS sequence"/>
</dbReference>
<reference evidence="2 3" key="1">
    <citation type="submission" date="2022-06" db="EMBL/GenBank/DDBJ databases">
        <title>Mesorhizobium sp. strain RP14 Genome sequencing and assembly.</title>
        <authorList>
            <person name="Kim I."/>
        </authorList>
    </citation>
    <scope>NUCLEOTIDE SEQUENCE [LARGE SCALE GENOMIC DNA]</scope>
    <source>
        <strain evidence="3">RP14(2022)</strain>
    </source>
</reference>
<evidence type="ECO:0000313" key="2">
    <source>
        <dbReference type="EMBL" id="MCO6051139.1"/>
    </source>
</evidence>
<feature type="signal peptide" evidence="1">
    <location>
        <begin position="1"/>
        <end position="30"/>
    </location>
</feature>
<dbReference type="RefSeq" id="WP_252820405.1">
    <property type="nucleotide sequence ID" value="NZ_JAMXQS010000007.1"/>
</dbReference>
<accession>A0ABT1C8H4</accession>
<name>A0ABT1C8H4_9HYPH</name>
<dbReference type="SUPFAM" id="SSF141488">
    <property type="entry name" value="YdhA-like"/>
    <property type="match status" value="1"/>
</dbReference>
<dbReference type="EMBL" id="JAMXQS010000007">
    <property type="protein sequence ID" value="MCO6051139.1"/>
    <property type="molecule type" value="Genomic_DNA"/>
</dbReference>
<dbReference type="InterPro" id="IPR036328">
    <property type="entry name" value="MliC_sf"/>
</dbReference>
<feature type="chain" id="PRO_5047136692" description="C-type lysozyme inhibitor domain-containing protein" evidence="1">
    <location>
        <begin position="31"/>
        <end position="138"/>
    </location>
</feature>
<organism evidence="2 3">
    <name type="scientific">Mesorhizobium liriopis</name>
    <dbReference type="NCBI Taxonomy" id="2953882"/>
    <lineage>
        <taxon>Bacteria</taxon>
        <taxon>Pseudomonadati</taxon>
        <taxon>Pseudomonadota</taxon>
        <taxon>Alphaproteobacteria</taxon>
        <taxon>Hyphomicrobiales</taxon>
        <taxon>Phyllobacteriaceae</taxon>
        <taxon>Mesorhizobium</taxon>
    </lineage>
</organism>
<dbReference type="PROSITE" id="PS51257">
    <property type="entry name" value="PROKAR_LIPOPROTEIN"/>
    <property type="match status" value="1"/>
</dbReference>
<sequence>MVNRSFFGAGAVCRSSAAALLVVLAGCVSSQGDTLAAMTPPASLPTSLPADSDAVPVPAQQPRYAAYLCEGGGALTVENFQTSALVVGPNRESAELPASPSGQTRRYAAAPYVLELDGTRATFSRKGRRPLSCARTEP</sequence>
<protein>
    <recommendedName>
        <fullName evidence="4">C-type lysozyme inhibitor domain-containing protein</fullName>
    </recommendedName>
</protein>
<gene>
    <name evidence="2" type="ORF">NGM99_15245</name>
</gene>
<keyword evidence="1" id="KW-0732">Signal</keyword>
<comment type="caution">
    <text evidence="2">The sequence shown here is derived from an EMBL/GenBank/DDBJ whole genome shotgun (WGS) entry which is preliminary data.</text>
</comment>